<accession>A0AAV1L745</accession>
<keyword evidence="2" id="KW-1185">Reference proteome</keyword>
<dbReference type="AlphaFoldDB" id="A0AAV1L745"/>
<dbReference type="EMBL" id="CAVLGL010000086">
    <property type="protein sequence ID" value="CAK1591128.1"/>
    <property type="molecule type" value="Genomic_DNA"/>
</dbReference>
<proteinExistence type="predicted"/>
<evidence type="ECO:0000313" key="1">
    <source>
        <dbReference type="EMBL" id="CAK1591128.1"/>
    </source>
</evidence>
<organism evidence="1 2">
    <name type="scientific">Parnassius mnemosyne</name>
    <name type="common">clouded apollo</name>
    <dbReference type="NCBI Taxonomy" id="213953"/>
    <lineage>
        <taxon>Eukaryota</taxon>
        <taxon>Metazoa</taxon>
        <taxon>Ecdysozoa</taxon>
        <taxon>Arthropoda</taxon>
        <taxon>Hexapoda</taxon>
        <taxon>Insecta</taxon>
        <taxon>Pterygota</taxon>
        <taxon>Neoptera</taxon>
        <taxon>Endopterygota</taxon>
        <taxon>Lepidoptera</taxon>
        <taxon>Glossata</taxon>
        <taxon>Ditrysia</taxon>
        <taxon>Papilionoidea</taxon>
        <taxon>Papilionidae</taxon>
        <taxon>Parnassiinae</taxon>
        <taxon>Parnassini</taxon>
        <taxon>Parnassius</taxon>
        <taxon>Driopa</taxon>
    </lineage>
</organism>
<sequence>MKWQWGGHITRRTDSRWGKKVLEWRPRTGGRSVGRPPTRWIDDLVRYAGSRWMQVAQDRALWHSLGRPMFSSGHVKGYNDDYDDVYFIL</sequence>
<protein>
    <submittedName>
        <fullName evidence="1">Uncharacterized protein</fullName>
    </submittedName>
</protein>
<gene>
    <name evidence="1" type="ORF">PARMNEM_LOCUS11402</name>
</gene>
<evidence type="ECO:0000313" key="2">
    <source>
        <dbReference type="Proteomes" id="UP001314205"/>
    </source>
</evidence>
<dbReference type="Proteomes" id="UP001314205">
    <property type="component" value="Unassembled WGS sequence"/>
</dbReference>
<comment type="caution">
    <text evidence="1">The sequence shown here is derived from an EMBL/GenBank/DDBJ whole genome shotgun (WGS) entry which is preliminary data.</text>
</comment>
<reference evidence="1 2" key="1">
    <citation type="submission" date="2023-11" db="EMBL/GenBank/DDBJ databases">
        <authorList>
            <person name="Hedman E."/>
            <person name="Englund M."/>
            <person name="Stromberg M."/>
            <person name="Nyberg Akerstrom W."/>
            <person name="Nylinder S."/>
            <person name="Jareborg N."/>
            <person name="Kallberg Y."/>
            <person name="Kronander E."/>
        </authorList>
    </citation>
    <scope>NUCLEOTIDE SEQUENCE [LARGE SCALE GENOMIC DNA]</scope>
</reference>
<name>A0AAV1L745_9NEOP</name>